<dbReference type="EMBL" id="CATQJA010002633">
    <property type="protein sequence ID" value="CAJ0574819.1"/>
    <property type="molecule type" value="Genomic_DNA"/>
</dbReference>
<keyword evidence="3" id="KW-1185">Reference proteome</keyword>
<feature type="non-terminal residue" evidence="2">
    <location>
        <position position="1"/>
    </location>
</feature>
<dbReference type="Proteomes" id="UP001177023">
    <property type="component" value="Unassembled WGS sequence"/>
</dbReference>
<gene>
    <name evidence="2" type="ORF">MSPICULIGERA_LOCUS13146</name>
</gene>
<feature type="signal peptide" evidence="1">
    <location>
        <begin position="1"/>
        <end position="18"/>
    </location>
</feature>
<reference evidence="2" key="1">
    <citation type="submission" date="2023-06" db="EMBL/GenBank/DDBJ databases">
        <authorList>
            <person name="Delattre M."/>
        </authorList>
    </citation>
    <scope>NUCLEOTIDE SEQUENCE</scope>
    <source>
        <strain evidence="2">AF72</strain>
    </source>
</reference>
<proteinExistence type="predicted"/>
<sequence>MLRHFLCILVFILGLAAASPAYVIFDPTGAEGFDATYMMNPAYLIKKRSESREHRALPLSTMKQQLYLSRLG</sequence>
<evidence type="ECO:0000256" key="1">
    <source>
        <dbReference type="SAM" id="SignalP"/>
    </source>
</evidence>
<name>A0AA36CTN7_9BILA</name>
<comment type="caution">
    <text evidence="2">The sequence shown here is derived from an EMBL/GenBank/DDBJ whole genome shotgun (WGS) entry which is preliminary data.</text>
</comment>
<evidence type="ECO:0000313" key="2">
    <source>
        <dbReference type="EMBL" id="CAJ0574819.1"/>
    </source>
</evidence>
<feature type="chain" id="PRO_5041327404" evidence="1">
    <location>
        <begin position="19"/>
        <end position="72"/>
    </location>
</feature>
<protein>
    <submittedName>
        <fullName evidence="2">Uncharacterized protein</fullName>
    </submittedName>
</protein>
<keyword evidence="1" id="KW-0732">Signal</keyword>
<accession>A0AA36CTN7</accession>
<dbReference type="AlphaFoldDB" id="A0AA36CTN7"/>
<organism evidence="2 3">
    <name type="scientific">Mesorhabditis spiculigera</name>
    <dbReference type="NCBI Taxonomy" id="96644"/>
    <lineage>
        <taxon>Eukaryota</taxon>
        <taxon>Metazoa</taxon>
        <taxon>Ecdysozoa</taxon>
        <taxon>Nematoda</taxon>
        <taxon>Chromadorea</taxon>
        <taxon>Rhabditida</taxon>
        <taxon>Rhabditina</taxon>
        <taxon>Rhabditomorpha</taxon>
        <taxon>Rhabditoidea</taxon>
        <taxon>Rhabditidae</taxon>
        <taxon>Mesorhabditinae</taxon>
        <taxon>Mesorhabditis</taxon>
    </lineage>
</organism>
<evidence type="ECO:0000313" key="3">
    <source>
        <dbReference type="Proteomes" id="UP001177023"/>
    </source>
</evidence>